<proteinExistence type="predicted"/>
<accession>A0AAV9J4Y0</accession>
<dbReference type="Gene3D" id="3.20.20.100">
    <property type="entry name" value="NADP-dependent oxidoreductase domain"/>
    <property type="match status" value="1"/>
</dbReference>
<dbReference type="AlphaFoldDB" id="A0AAV9J4Y0"/>
<keyword evidence="1" id="KW-0560">Oxidoreductase</keyword>
<dbReference type="PANTHER" id="PTHR43625:SF7">
    <property type="entry name" value="REDUCTASE (YAKC), PUTATIVE (AFU_ORTHOLOGUE AFUA_8G01560)-RELATED"/>
    <property type="match status" value="1"/>
</dbReference>
<dbReference type="InterPro" id="IPR036812">
    <property type="entry name" value="NAD(P)_OxRdtase_dom_sf"/>
</dbReference>
<comment type="caution">
    <text evidence="2">The sequence shown here is derived from an EMBL/GenBank/DDBJ whole genome shotgun (WGS) entry which is preliminary data.</text>
</comment>
<keyword evidence="3" id="KW-1185">Reference proteome</keyword>
<protein>
    <submittedName>
        <fullName evidence="2">Uncharacterized protein</fullName>
    </submittedName>
</protein>
<evidence type="ECO:0000313" key="3">
    <source>
        <dbReference type="Proteomes" id="UP001324427"/>
    </source>
</evidence>
<dbReference type="SUPFAM" id="SSF51430">
    <property type="entry name" value="NAD(P)-linked oxidoreductase"/>
    <property type="match status" value="1"/>
</dbReference>
<gene>
    <name evidence="2" type="ORF">LTR36_010315</name>
</gene>
<dbReference type="GO" id="GO:0016491">
    <property type="term" value="F:oxidoreductase activity"/>
    <property type="evidence" value="ECO:0007669"/>
    <property type="project" value="UniProtKB-KW"/>
</dbReference>
<evidence type="ECO:0000256" key="1">
    <source>
        <dbReference type="ARBA" id="ARBA00023002"/>
    </source>
</evidence>
<reference evidence="2 3" key="1">
    <citation type="submission" date="2021-11" db="EMBL/GenBank/DDBJ databases">
        <title>Black yeast isolated from Biological Soil Crust.</title>
        <authorList>
            <person name="Kurbessoian T."/>
        </authorList>
    </citation>
    <scope>NUCLEOTIDE SEQUENCE [LARGE SCALE GENOMIC DNA]</scope>
    <source>
        <strain evidence="2 3">CCFEE 5522</strain>
    </source>
</reference>
<dbReference type="InterPro" id="IPR050791">
    <property type="entry name" value="Aldo-Keto_reductase"/>
</dbReference>
<dbReference type="EMBL" id="JAVFHQ010000081">
    <property type="protein sequence ID" value="KAK4539854.1"/>
    <property type="molecule type" value="Genomic_DNA"/>
</dbReference>
<sequence>MGISHGPGHNPSLEETEPVLLKVLYQAGANEMLLGDFIGKHQVRDKILSGFLWVSSIAVEFRSQRRLDGLQTRRSETPFLLSMEPGRRINQIAKIDAVQAEYSAFETVHWTDGLIGTVKELGVVYVAYGPLGQGWLVDDFPYRTPDEFTPDDFRRTVPKFQGENF</sequence>
<dbReference type="PANTHER" id="PTHR43625">
    <property type="entry name" value="AFLATOXIN B1 ALDEHYDE REDUCTASE"/>
    <property type="match status" value="1"/>
</dbReference>
<dbReference type="GO" id="GO:0005737">
    <property type="term" value="C:cytoplasm"/>
    <property type="evidence" value="ECO:0007669"/>
    <property type="project" value="TreeGrafter"/>
</dbReference>
<dbReference type="Proteomes" id="UP001324427">
    <property type="component" value="Unassembled WGS sequence"/>
</dbReference>
<name>A0AAV9J4Y0_9PEZI</name>
<evidence type="ECO:0000313" key="2">
    <source>
        <dbReference type="EMBL" id="KAK4539854.1"/>
    </source>
</evidence>
<organism evidence="2 3">
    <name type="scientific">Oleoguttula mirabilis</name>
    <dbReference type="NCBI Taxonomy" id="1507867"/>
    <lineage>
        <taxon>Eukaryota</taxon>
        <taxon>Fungi</taxon>
        <taxon>Dikarya</taxon>
        <taxon>Ascomycota</taxon>
        <taxon>Pezizomycotina</taxon>
        <taxon>Dothideomycetes</taxon>
        <taxon>Dothideomycetidae</taxon>
        <taxon>Mycosphaerellales</taxon>
        <taxon>Teratosphaeriaceae</taxon>
        <taxon>Oleoguttula</taxon>
    </lineage>
</organism>